<dbReference type="PROSITE" id="PS00670">
    <property type="entry name" value="D_2_HYDROXYACID_DH_2"/>
    <property type="match status" value="1"/>
</dbReference>
<reference evidence="7" key="1">
    <citation type="submission" date="2019-09" db="EMBL/GenBank/DDBJ databases">
        <title>Characterisation of the sponge microbiome using genome-centric metagenomics.</title>
        <authorList>
            <person name="Engelberts J.P."/>
            <person name="Robbins S.J."/>
            <person name="De Goeij J.M."/>
            <person name="Aranda M."/>
            <person name="Bell S.C."/>
            <person name="Webster N.S."/>
        </authorList>
    </citation>
    <scope>NUCLEOTIDE SEQUENCE</scope>
    <source>
        <strain evidence="7">SB0675_bin_29</strain>
    </source>
</reference>
<evidence type="ECO:0000259" key="6">
    <source>
        <dbReference type="Pfam" id="PF02826"/>
    </source>
</evidence>
<dbReference type="PROSITE" id="PS00671">
    <property type="entry name" value="D_2_HYDROXYACID_DH_3"/>
    <property type="match status" value="1"/>
</dbReference>
<keyword evidence="3" id="KW-0520">NAD</keyword>
<dbReference type="SUPFAM" id="SSF52283">
    <property type="entry name" value="Formate/glycerate dehydrogenase catalytic domain-like"/>
    <property type="match status" value="1"/>
</dbReference>
<evidence type="ECO:0000313" key="7">
    <source>
        <dbReference type="EMBL" id="MYH63148.1"/>
    </source>
</evidence>
<accession>A0A6B1G4A8</accession>
<feature type="domain" description="D-isomer specific 2-hydroxyacid dehydrogenase NAD-binding" evidence="6">
    <location>
        <begin position="109"/>
        <end position="287"/>
    </location>
</feature>
<dbReference type="PANTHER" id="PTHR10996">
    <property type="entry name" value="2-HYDROXYACID DEHYDROGENASE-RELATED"/>
    <property type="match status" value="1"/>
</dbReference>
<protein>
    <submittedName>
        <fullName evidence="7">Lactate dehydrogenase</fullName>
    </submittedName>
</protein>
<evidence type="ECO:0000256" key="1">
    <source>
        <dbReference type="ARBA" id="ARBA00005854"/>
    </source>
</evidence>
<dbReference type="InterPro" id="IPR029752">
    <property type="entry name" value="D-isomer_DH_CS1"/>
</dbReference>
<dbReference type="GO" id="GO:0051287">
    <property type="term" value="F:NAD binding"/>
    <property type="evidence" value="ECO:0007669"/>
    <property type="project" value="InterPro"/>
</dbReference>
<gene>
    <name evidence="7" type="ORF">F4148_15780</name>
</gene>
<dbReference type="CDD" id="cd12175">
    <property type="entry name" value="2-Hacid_dh_11"/>
    <property type="match status" value="1"/>
</dbReference>
<dbReference type="FunFam" id="3.40.50.720:FF:000203">
    <property type="entry name" value="D-3-phosphoglycerate dehydrogenase (SerA)"/>
    <property type="match status" value="1"/>
</dbReference>
<keyword evidence="2 4" id="KW-0560">Oxidoreductase</keyword>
<dbReference type="GO" id="GO:0030267">
    <property type="term" value="F:glyoxylate reductase (NADPH) activity"/>
    <property type="evidence" value="ECO:0007669"/>
    <property type="project" value="TreeGrafter"/>
</dbReference>
<dbReference type="InterPro" id="IPR006139">
    <property type="entry name" value="D-isomer_2_OHA_DH_cat_dom"/>
</dbReference>
<feature type="domain" description="D-isomer specific 2-hydroxyacid dehydrogenase catalytic" evidence="5">
    <location>
        <begin position="17"/>
        <end position="317"/>
    </location>
</feature>
<dbReference type="PROSITE" id="PS00065">
    <property type="entry name" value="D_2_HYDROXYACID_DH_1"/>
    <property type="match status" value="1"/>
</dbReference>
<dbReference type="GO" id="GO:0016618">
    <property type="term" value="F:hydroxypyruvate reductase [NAD(P)H] activity"/>
    <property type="evidence" value="ECO:0007669"/>
    <property type="project" value="TreeGrafter"/>
</dbReference>
<comment type="similarity">
    <text evidence="1 4">Belongs to the D-isomer specific 2-hydroxyacid dehydrogenase family.</text>
</comment>
<name>A0A6B1G4A8_9CHLR</name>
<sequence>MPRVIFFTNLTSELAQQVIAPAPQEWEVSVLPHDLPVSKKADLASDADFLILFPSSLEEAVLRSASGLKLVQLVSAGFDRMPIALLEELEIPLANNGGTNSIDVAEHTFALILSVYRRLTEMDHNVRNDGWNAIDSGMTTFTVHGKTVGIVGLGHIGREVAKRLVPFQARVLYFDPFPARAEVERSLQVERVSLEELLTRSDIVTLHVPLIDQTRHLMGQAEFKRMKSSAILVNTCRGPVVDEEALIGALRGGDIGAAGLDVLRDEPTDPDNPILRLENVVFTPHIAGVTYDTWQRRGLFIFDNLQRVWAGREPLAKVGL</sequence>
<evidence type="ECO:0000256" key="2">
    <source>
        <dbReference type="ARBA" id="ARBA00023002"/>
    </source>
</evidence>
<comment type="caution">
    <text evidence="7">The sequence shown here is derived from an EMBL/GenBank/DDBJ whole genome shotgun (WGS) entry which is preliminary data.</text>
</comment>
<dbReference type="PANTHER" id="PTHR10996:SF178">
    <property type="entry name" value="2-HYDROXYACID DEHYDROGENASE YGL185C-RELATED"/>
    <property type="match status" value="1"/>
</dbReference>
<dbReference type="GO" id="GO:0005829">
    <property type="term" value="C:cytosol"/>
    <property type="evidence" value="ECO:0007669"/>
    <property type="project" value="TreeGrafter"/>
</dbReference>
<dbReference type="InterPro" id="IPR029753">
    <property type="entry name" value="D-isomer_DH_CS"/>
</dbReference>
<evidence type="ECO:0000256" key="3">
    <source>
        <dbReference type="ARBA" id="ARBA00023027"/>
    </source>
</evidence>
<dbReference type="InterPro" id="IPR050223">
    <property type="entry name" value="D-isomer_2-hydroxyacid_DH"/>
</dbReference>
<dbReference type="Pfam" id="PF00389">
    <property type="entry name" value="2-Hacid_dh"/>
    <property type="match status" value="1"/>
</dbReference>
<evidence type="ECO:0000259" key="5">
    <source>
        <dbReference type="Pfam" id="PF00389"/>
    </source>
</evidence>
<organism evidence="7">
    <name type="scientific">Caldilineaceae bacterium SB0675_bin_29</name>
    <dbReference type="NCBI Taxonomy" id="2605266"/>
    <lineage>
        <taxon>Bacteria</taxon>
        <taxon>Bacillati</taxon>
        <taxon>Chloroflexota</taxon>
        <taxon>Caldilineae</taxon>
        <taxon>Caldilineales</taxon>
        <taxon>Caldilineaceae</taxon>
    </lineage>
</organism>
<dbReference type="Pfam" id="PF02826">
    <property type="entry name" value="2-Hacid_dh_C"/>
    <property type="match status" value="1"/>
</dbReference>
<dbReference type="InterPro" id="IPR006140">
    <property type="entry name" value="D-isomer_DH_NAD-bd"/>
</dbReference>
<dbReference type="AlphaFoldDB" id="A0A6B1G4A8"/>
<dbReference type="SUPFAM" id="SSF51735">
    <property type="entry name" value="NAD(P)-binding Rossmann-fold domains"/>
    <property type="match status" value="1"/>
</dbReference>
<proteinExistence type="inferred from homology"/>
<dbReference type="Gene3D" id="3.40.50.720">
    <property type="entry name" value="NAD(P)-binding Rossmann-like Domain"/>
    <property type="match status" value="2"/>
</dbReference>
<evidence type="ECO:0000256" key="4">
    <source>
        <dbReference type="RuleBase" id="RU003719"/>
    </source>
</evidence>
<dbReference type="InterPro" id="IPR036291">
    <property type="entry name" value="NAD(P)-bd_dom_sf"/>
</dbReference>
<dbReference type="EMBL" id="VYDA01000555">
    <property type="protein sequence ID" value="MYH63148.1"/>
    <property type="molecule type" value="Genomic_DNA"/>
</dbReference>